<evidence type="ECO:0000256" key="1">
    <source>
        <dbReference type="SAM" id="Phobius"/>
    </source>
</evidence>
<dbReference type="Proteomes" id="UP000031408">
    <property type="component" value="Unassembled WGS sequence"/>
</dbReference>
<dbReference type="STRING" id="1349421.OI18_07740"/>
<reference evidence="2 3" key="1">
    <citation type="submission" date="2014-11" db="EMBL/GenBank/DDBJ databases">
        <title>Genome sequence of Flavihumibacter solisilvae 3-3.</title>
        <authorList>
            <person name="Zhou G."/>
            <person name="Li M."/>
            <person name="Wang G."/>
        </authorList>
    </citation>
    <scope>NUCLEOTIDE SEQUENCE [LARGE SCALE GENOMIC DNA]</scope>
    <source>
        <strain evidence="2 3">3-3</strain>
    </source>
</reference>
<dbReference type="EMBL" id="JSVC01000008">
    <property type="protein sequence ID" value="KIC95188.1"/>
    <property type="molecule type" value="Genomic_DNA"/>
</dbReference>
<accession>A0A0C1LIH6</accession>
<feature type="transmembrane region" description="Helical" evidence="1">
    <location>
        <begin position="142"/>
        <end position="163"/>
    </location>
</feature>
<dbReference type="AlphaFoldDB" id="A0A0C1LIH6"/>
<proteinExistence type="predicted"/>
<evidence type="ECO:0008006" key="4">
    <source>
        <dbReference type="Google" id="ProtNLM"/>
    </source>
</evidence>
<sequence>MSNYFTYARFQTMDDAEMLTDMLTRHSVKYRIEHEANQLDKIYLGESLDPLFVIKIQQKDFRGVNKLLSSQADADIKHPQFHHYFRGYDQHELEEVIRNPNDWNAYDHRMAVLLLNRVTGGLSPVDMQIAFSYRPETLEFKWIMVGYALSCLTIFGVFFGLAITQAKKALPDGELVQIYDRQTIGHGKNMVVFGTITAAVVIFFKFIG</sequence>
<name>A0A0C1LIH6_9BACT</name>
<feature type="transmembrane region" description="Helical" evidence="1">
    <location>
        <begin position="190"/>
        <end position="207"/>
    </location>
</feature>
<comment type="caution">
    <text evidence="2">The sequence shown here is derived from an EMBL/GenBank/DDBJ whole genome shotgun (WGS) entry which is preliminary data.</text>
</comment>
<keyword evidence="1" id="KW-0812">Transmembrane</keyword>
<protein>
    <recommendedName>
        <fullName evidence="4">DUF2007 domain-containing protein</fullName>
    </recommendedName>
</protein>
<dbReference type="RefSeq" id="WP_152616763.1">
    <property type="nucleotide sequence ID" value="NZ_JSVC01000008.1"/>
</dbReference>
<keyword evidence="1" id="KW-1133">Transmembrane helix</keyword>
<keyword evidence="1" id="KW-0472">Membrane</keyword>
<dbReference type="OrthoDB" id="9814194at2"/>
<keyword evidence="3" id="KW-1185">Reference proteome</keyword>
<gene>
    <name evidence="2" type="ORF">OI18_07740</name>
</gene>
<evidence type="ECO:0000313" key="3">
    <source>
        <dbReference type="Proteomes" id="UP000031408"/>
    </source>
</evidence>
<evidence type="ECO:0000313" key="2">
    <source>
        <dbReference type="EMBL" id="KIC95188.1"/>
    </source>
</evidence>
<organism evidence="2 3">
    <name type="scientific">Flavihumibacter solisilvae</name>
    <dbReference type="NCBI Taxonomy" id="1349421"/>
    <lineage>
        <taxon>Bacteria</taxon>
        <taxon>Pseudomonadati</taxon>
        <taxon>Bacteroidota</taxon>
        <taxon>Chitinophagia</taxon>
        <taxon>Chitinophagales</taxon>
        <taxon>Chitinophagaceae</taxon>
        <taxon>Flavihumibacter</taxon>
    </lineage>
</organism>